<dbReference type="GO" id="GO:0042597">
    <property type="term" value="C:periplasmic space"/>
    <property type="evidence" value="ECO:0007669"/>
    <property type="project" value="InterPro"/>
</dbReference>
<evidence type="ECO:0000259" key="8">
    <source>
        <dbReference type="Pfam" id="PF04234"/>
    </source>
</evidence>
<reference evidence="9 10" key="1">
    <citation type="submission" date="2017-01" db="EMBL/GenBank/DDBJ databases">
        <authorList>
            <person name="Mah S.A."/>
            <person name="Swanson W.J."/>
            <person name="Moy G.W."/>
            <person name="Vacquier V.D."/>
        </authorList>
    </citation>
    <scope>NUCLEOTIDE SEQUENCE [LARGE SCALE GENOMIC DNA]</scope>
    <source>
        <strain evidence="9 10">CPCC 203464</strain>
    </source>
</reference>
<accession>A0A1N7H9E6</accession>
<comment type="subcellular location">
    <subcellularLocation>
        <location evidence="1">Cell envelope</location>
    </subcellularLocation>
</comment>
<gene>
    <name evidence="9" type="ORF">SAMN05445060_3758</name>
</gene>
<evidence type="ECO:0000256" key="4">
    <source>
        <dbReference type="ARBA" id="ARBA00023008"/>
    </source>
</evidence>
<keyword evidence="6" id="KW-0812">Transmembrane</keyword>
<evidence type="ECO:0000313" key="10">
    <source>
        <dbReference type="Proteomes" id="UP000186218"/>
    </source>
</evidence>
<keyword evidence="2" id="KW-0479">Metal-binding</keyword>
<dbReference type="InterPro" id="IPR007348">
    <property type="entry name" value="CopC_dom"/>
</dbReference>
<dbReference type="GO" id="GO:0006825">
    <property type="term" value="P:copper ion transport"/>
    <property type="evidence" value="ECO:0007669"/>
    <property type="project" value="InterPro"/>
</dbReference>
<dbReference type="PANTHER" id="PTHR34820:SF4">
    <property type="entry name" value="INNER MEMBRANE PROTEIN YEBZ"/>
    <property type="match status" value="1"/>
</dbReference>
<dbReference type="AlphaFoldDB" id="A0A1N7H9E6"/>
<feature type="region of interest" description="Disordered" evidence="5">
    <location>
        <begin position="124"/>
        <end position="143"/>
    </location>
</feature>
<dbReference type="GO" id="GO:0046688">
    <property type="term" value="P:response to copper ion"/>
    <property type="evidence" value="ECO:0007669"/>
    <property type="project" value="InterPro"/>
</dbReference>
<evidence type="ECO:0000256" key="3">
    <source>
        <dbReference type="ARBA" id="ARBA00022729"/>
    </source>
</evidence>
<keyword evidence="10" id="KW-1185">Reference proteome</keyword>
<evidence type="ECO:0000256" key="2">
    <source>
        <dbReference type="ARBA" id="ARBA00022723"/>
    </source>
</evidence>
<proteinExistence type="predicted"/>
<dbReference type="GO" id="GO:0030313">
    <property type="term" value="C:cell envelope"/>
    <property type="evidence" value="ECO:0007669"/>
    <property type="project" value="UniProtKB-SubCell"/>
</dbReference>
<dbReference type="Proteomes" id="UP000186218">
    <property type="component" value="Unassembled WGS sequence"/>
</dbReference>
<dbReference type="EMBL" id="FTNT01000013">
    <property type="protein sequence ID" value="SIS21476.1"/>
    <property type="molecule type" value="Genomic_DNA"/>
</dbReference>
<dbReference type="GO" id="GO:0005886">
    <property type="term" value="C:plasma membrane"/>
    <property type="evidence" value="ECO:0007669"/>
    <property type="project" value="TreeGrafter"/>
</dbReference>
<evidence type="ECO:0000256" key="7">
    <source>
        <dbReference type="SAM" id="SignalP"/>
    </source>
</evidence>
<protein>
    <recommendedName>
        <fullName evidence="8">CopC domain-containing protein</fullName>
    </recommendedName>
</protein>
<sequence>MTRSRITSALLALVAVLGLSTIGTGPASAHSTLVGSDPADNTSLSAGPQRVTLRFNEALQSSYPAMTIVGPDGNQWQDGTPVIAGASASVSVRPLGPTGEYRVNWRVTSADGHPVSGTVRFTLTTAGTGTPGPKAGTTSGSGGGSGGVPVWPFIVGGVVLFAGGLLVTVRPPKFLRSARR</sequence>
<dbReference type="Pfam" id="PF04234">
    <property type="entry name" value="CopC"/>
    <property type="match status" value="1"/>
</dbReference>
<feature type="signal peptide" evidence="7">
    <location>
        <begin position="1"/>
        <end position="29"/>
    </location>
</feature>
<evidence type="ECO:0000256" key="1">
    <source>
        <dbReference type="ARBA" id="ARBA00004196"/>
    </source>
</evidence>
<evidence type="ECO:0000256" key="6">
    <source>
        <dbReference type="SAM" id="Phobius"/>
    </source>
</evidence>
<evidence type="ECO:0000313" key="9">
    <source>
        <dbReference type="EMBL" id="SIS21476.1"/>
    </source>
</evidence>
<dbReference type="RefSeq" id="WP_076482553.1">
    <property type="nucleotide sequence ID" value="NZ_FTNT01000013.1"/>
</dbReference>
<dbReference type="InterPro" id="IPR032694">
    <property type="entry name" value="CopC/D"/>
</dbReference>
<feature type="chain" id="PRO_5012546214" description="CopC domain-containing protein" evidence="7">
    <location>
        <begin position="30"/>
        <end position="180"/>
    </location>
</feature>
<dbReference type="GO" id="GO:0005507">
    <property type="term" value="F:copper ion binding"/>
    <property type="evidence" value="ECO:0007669"/>
    <property type="project" value="InterPro"/>
</dbReference>
<keyword evidence="6" id="KW-0472">Membrane</keyword>
<feature type="compositionally biased region" description="Low complexity" evidence="5">
    <location>
        <begin position="124"/>
        <end position="138"/>
    </location>
</feature>
<dbReference type="Gene3D" id="2.60.40.1220">
    <property type="match status" value="1"/>
</dbReference>
<dbReference type="InterPro" id="IPR014755">
    <property type="entry name" value="Cu-Rt/internalin_Ig-like"/>
</dbReference>
<organism evidence="9 10">
    <name type="scientific">Williamsia sterculiae</name>
    <dbReference type="NCBI Taxonomy" id="1344003"/>
    <lineage>
        <taxon>Bacteria</taxon>
        <taxon>Bacillati</taxon>
        <taxon>Actinomycetota</taxon>
        <taxon>Actinomycetes</taxon>
        <taxon>Mycobacteriales</taxon>
        <taxon>Nocardiaceae</taxon>
        <taxon>Williamsia</taxon>
    </lineage>
</organism>
<keyword evidence="3 7" id="KW-0732">Signal</keyword>
<evidence type="ECO:0000256" key="5">
    <source>
        <dbReference type="SAM" id="MobiDB-lite"/>
    </source>
</evidence>
<dbReference type="InterPro" id="IPR014756">
    <property type="entry name" value="Ig_E-set"/>
</dbReference>
<dbReference type="SUPFAM" id="SSF81296">
    <property type="entry name" value="E set domains"/>
    <property type="match status" value="1"/>
</dbReference>
<keyword evidence="4" id="KW-0186">Copper</keyword>
<dbReference type="OrthoDB" id="5242236at2"/>
<name>A0A1N7H9E6_9NOCA</name>
<feature type="domain" description="CopC" evidence="8">
    <location>
        <begin position="30"/>
        <end position="123"/>
    </location>
</feature>
<dbReference type="STRING" id="1344003.SAMN05445060_3758"/>
<dbReference type="PANTHER" id="PTHR34820">
    <property type="entry name" value="INNER MEMBRANE PROTEIN YEBZ"/>
    <property type="match status" value="1"/>
</dbReference>
<feature type="transmembrane region" description="Helical" evidence="6">
    <location>
        <begin position="150"/>
        <end position="169"/>
    </location>
</feature>
<keyword evidence="6" id="KW-1133">Transmembrane helix</keyword>